<keyword evidence="3" id="KW-0597">Phosphoprotein</keyword>
<dbReference type="InterPro" id="IPR011006">
    <property type="entry name" value="CheY-like_superfamily"/>
</dbReference>
<dbReference type="PANTHER" id="PTHR45138">
    <property type="entry name" value="REGULATORY COMPONENTS OF SENSORY TRANSDUCTION SYSTEM"/>
    <property type="match status" value="1"/>
</dbReference>
<dbReference type="RefSeq" id="WP_275712190.1">
    <property type="nucleotide sequence ID" value="NZ_JAKLTN010000005.1"/>
</dbReference>
<dbReference type="SMART" id="SM00448">
    <property type="entry name" value="REC"/>
    <property type="match status" value="1"/>
</dbReference>
<evidence type="ECO:0000256" key="3">
    <source>
        <dbReference type="PROSITE-ProRule" id="PRU00169"/>
    </source>
</evidence>
<reference evidence="6" key="1">
    <citation type="submission" date="2022-01" db="EMBL/GenBank/DDBJ databases">
        <authorList>
            <person name="Jo J.-H."/>
            <person name="Im W.-T."/>
        </authorList>
    </citation>
    <scope>NUCLEOTIDE SEQUENCE</scope>
    <source>
        <strain evidence="6">XY25</strain>
    </source>
</reference>
<feature type="domain" description="GGDEF" evidence="5">
    <location>
        <begin position="187"/>
        <end position="323"/>
    </location>
</feature>
<feature type="domain" description="Response regulatory" evidence="4">
    <location>
        <begin position="13"/>
        <end position="137"/>
    </location>
</feature>
<name>A0ABS9K6T8_9RHOO</name>
<dbReference type="EMBL" id="JAKLTN010000005">
    <property type="protein sequence ID" value="MCG2578799.1"/>
    <property type="molecule type" value="Genomic_DNA"/>
</dbReference>
<dbReference type="NCBIfam" id="TIGR00254">
    <property type="entry name" value="GGDEF"/>
    <property type="match status" value="1"/>
</dbReference>
<evidence type="ECO:0000256" key="2">
    <source>
        <dbReference type="ARBA" id="ARBA00034247"/>
    </source>
</evidence>
<evidence type="ECO:0000259" key="4">
    <source>
        <dbReference type="PROSITE" id="PS50110"/>
    </source>
</evidence>
<dbReference type="Pfam" id="PF00072">
    <property type="entry name" value="Response_reg"/>
    <property type="match status" value="1"/>
</dbReference>
<keyword evidence="7" id="KW-1185">Reference proteome</keyword>
<dbReference type="Proteomes" id="UP001165384">
    <property type="component" value="Unassembled WGS sequence"/>
</dbReference>
<dbReference type="InterPro" id="IPR050469">
    <property type="entry name" value="Diguanylate_Cyclase"/>
</dbReference>
<organism evidence="6 7">
    <name type="scientific">Dechloromonas hankyongensis</name>
    <dbReference type="NCBI Taxonomy" id="2908002"/>
    <lineage>
        <taxon>Bacteria</taxon>
        <taxon>Pseudomonadati</taxon>
        <taxon>Pseudomonadota</taxon>
        <taxon>Betaproteobacteria</taxon>
        <taxon>Rhodocyclales</taxon>
        <taxon>Azonexaceae</taxon>
        <taxon>Dechloromonas</taxon>
    </lineage>
</organism>
<dbReference type="GO" id="GO:0052621">
    <property type="term" value="F:diguanylate cyclase activity"/>
    <property type="evidence" value="ECO:0007669"/>
    <property type="project" value="UniProtKB-EC"/>
</dbReference>
<accession>A0ABS9K6T8</accession>
<evidence type="ECO:0000256" key="1">
    <source>
        <dbReference type="ARBA" id="ARBA00012528"/>
    </source>
</evidence>
<dbReference type="PROSITE" id="PS50887">
    <property type="entry name" value="GGDEF"/>
    <property type="match status" value="1"/>
</dbReference>
<dbReference type="InterPro" id="IPR000160">
    <property type="entry name" value="GGDEF_dom"/>
</dbReference>
<sequence length="326" mass="35771">MSDRLPVRTRNATVLVIDPSPIDRAQICECLSQLADIHVLAAGDTEQALQLVRQARPSMVLLDSAQKGIDGIALTRAIRAWEQSGGNQVFSPWTPIVFLSSINDEDLLAQGILAGGDDFVCKPVSEVVLLAKVRAMLRIAARQREICEVHRQLKDIATLDSLTGIPNRRYFDDTLVSEWKRCLRTETPLSIVLSDVDFFKQFNDIYGHQAGDACLKAVASTLSESLFRVEDSVARYGGEEFVAILPGTDASGAYAVAERMRQSARELCIPHEKGIGGQLSCSFGVASIYPSPDRIPHQLLRFADAGLYAAKRAGRNRVEISSEMLN</sequence>
<keyword evidence="6" id="KW-0808">Transferase</keyword>
<dbReference type="SUPFAM" id="SSF52172">
    <property type="entry name" value="CheY-like"/>
    <property type="match status" value="1"/>
</dbReference>
<evidence type="ECO:0000259" key="5">
    <source>
        <dbReference type="PROSITE" id="PS50887"/>
    </source>
</evidence>
<dbReference type="InterPro" id="IPR043128">
    <property type="entry name" value="Rev_trsase/Diguanyl_cyclase"/>
</dbReference>
<comment type="caution">
    <text evidence="6">The sequence shown here is derived from an EMBL/GenBank/DDBJ whole genome shotgun (WGS) entry which is preliminary data.</text>
</comment>
<comment type="catalytic activity">
    <reaction evidence="2">
        <text>2 GTP = 3',3'-c-di-GMP + 2 diphosphate</text>
        <dbReference type="Rhea" id="RHEA:24898"/>
        <dbReference type="ChEBI" id="CHEBI:33019"/>
        <dbReference type="ChEBI" id="CHEBI:37565"/>
        <dbReference type="ChEBI" id="CHEBI:58805"/>
        <dbReference type="EC" id="2.7.7.65"/>
    </reaction>
</comment>
<dbReference type="InterPro" id="IPR029787">
    <property type="entry name" value="Nucleotide_cyclase"/>
</dbReference>
<dbReference type="Gene3D" id="3.40.50.2300">
    <property type="match status" value="1"/>
</dbReference>
<dbReference type="PROSITE" id="PS50110">
    <property type="entry name" value="RESPONSE_REGULATORY"/>
    <property type="match status" value="1"/>
</dbReference>
<dbReference type="Pfam" id="PF00990">
    <property type="entry name" value="GGDEF"/>
    <property type="match status" value="1"/>
</dbReference>
<gene>
    <name evidence="6" type="ORF">LZ012_17515</name>
</gene>
<dbReference type="CDD" id="cd01949">
    <property type="entry name" value="GGDEF"/>
    <property type="match status" value="1"/>
</dbReference>
<keyword evidence="6" id="KW-0548">Nucleotidyltransferase</keyword>
<dbReference type="EC" id="2.7.7.65" evidence="1"/>
<proteinExistence type="predicted"/>
<dbReference type="PANTHER" id="PTHR45138:SF9">
    <property type="entry name" value="DIGUANYLATE CYCLASE DGCM-RELATED"/>
    <property type="match status" value="1"/>
</dbReference>
<protein>
    <recommendedName>
        <fullName evidence="1">diguanylate cyclase</fullName>
        <ecNumber evidence="1">2.7.7.65</ecNumber>
    </recommendedName>
</protein>
<evidence type="ECO:0000313" key="7">
    <source>
        <dbReference type="Proteomes" id="UP001165384"/>
    </source>
</evidence>
<dbReference type="Gene3D" id="3.30.70.270">
    <property type="match status" value="1"/>
</dbReference>
<evidence type="ECO:0000313" key="6">
    <source>
        <dbReference type="EMBL" id="MCG2578799.1"/>
    </source>
</evidence>
<dbReference type="SMART" id="SM00267">
    <property type="entry name" value="GGDEF"/>
    <property type="match status" value="1"/>
</dbReference>
<dbReference type="SUPFAM" id="SSF55073">
    <property type="entry name" value="Nucleotide cyclase"/>
    <property type="match status" value="1"/>
</dbReference>
<dbReference type="InterPro" id="IPR001789">
    <property type="entry name" value="Sig_transdc_resp-reg_receiver"/>
</dbReference>
<feature type="modified residue" description="4-aspartylphosphate" evidence="3">
    <location>
        <position position="63"/>
    </location>
</feature>